<dbReference type="Proteomes" id="UP000638560">
    <property type="component" value="Unassembled WGS sequence"/>
</dbReference>
<keyword evidence="3" id="KW-1185">Reference proteome</keyword>
<evidence type="ECO:0000313" key="3">
    <source>
        <dbReference type="Proteomes" id="UP000638560"/>
    </source>
</evidence>
<feature type="region of interest" description="Disordered" evidence="1">
    <location>
        <begin position="22"/>
        <end position="54"/>
    </location>
</feature>
<comment type="caution">
    <text evidence="2">The sequence shown here is derived from an EMBL/GenBank/DDBJ whole genome shotgun (WGS) entry which is preliminary data.</text>
</comment>
<evidence type="ECO:0000313" key="2">
    <source>
        <dbReference type="EMBL" id="MBF9132277.1"/>
    </source>
</evidence>
<dbReference type="EMBL" id="JADPUN010000226">
    <property type="protein sequence ID" value="MBF9132277.1"/>
    <property type="molecule type" value="Genomic_DNA"/>
</dbReference>
<protein>
    <submittedName>
        <fullName evidence="2">NADP-dependent oxidoreductase</fullName>
    </submittedName>
</protein>
<feature type="non-terminal residue" evidence="2">
    <location>
        <position position="108"/>
    </location>
</feature>
<organism evidence="2 3">
    <name type="scientific">Plantactinospora alkalitolerans</name>
    <dbReference type="NCBI Taxonomy" id="2789879"/>
    <lineage>
        <taxon>Bacteria</taxon>
        <taxon>Bacillati</taxon>
        <taxon>Actinomycetota</taxon>
        <taxon>Actinomycetes</taxon>
        <taxon>Micromonosporales</taxon>
        <taxon>Micromonosporaceae</taxon>
        <taxon>Plantactinospora</taxon>
    </lineage>
</organism>
<proteinExistence type="predicted"/>
<sequence length="108" mass="11491">MAFTSFGGPEVLSVVDVALPEPSTVRSGSESRSGPRRRGFVSVVPPATPPTERGVRMEIVGPHSDGAQLRELVQFVERGHLTLRVADVLTFAHSSEAHARFAKDGLAG</sequence>
<evidence type="ECO:0000256" key="1">
    <source>
        <dbReference type="SAM" id="MobiDB-lite"/>
    </source>
</evidence>
<gene>
    <name evidence="2" type="ORF">I0C86_25495</name>
</gene>
<reference evidence="2 3" key="1">
    <citation type="submission" date="2020-11" db="EMBL/GenBank/DDBJ databases">
        <title>A novel isolate from a Black sea contaminated sediment with potential to produce alkanes: Plantactinospora alkalitolerans sp. nov.</title>
        <authorList>
            <person name="Carro L."/>
            <person name="Veyisoglu A."/>
            <person name="Guven K."/>
            <person name="Schumann P."/>
            <person name="Klenk H.-P."/>
            <person name="Sahin N."/>
        </authorList>
    </citation>
    <scope>NUCLEOTIDE SEQUENCE [LARGE SCALE GENOMIC DNA]</scope>
    <source>
        <strain evidence="2 3">S1510</strain>
    </source>
</reference>
<accession>A0ABS0H1E3</accession>
<name>A0ABS0H1E3_9ACTN</name>